<sequence>MRSTLQIGPLALPFALLVLLSAAALGLFIGKRIGRKVGMDVEPQIIRVLLVAVVLARLAFVWQYRDAYFSAPLGILDIRDGGWDPQAGLIAAWVYTLILIRPCPALRKPLLAAIGTAGVFWMVGSFTLLALPQDEILLPAITLSTFDGGTASLMSFEGKPTVVNLWATWCPPCQREMPVLQHAQADHPELHFVFLNQGESYAAVQHFLASRNLELRNVLLDPEGKAGAQFGQSALPATLFFDASGRLVDQRIGELSHATLAQRLTALAAPSSKRTSQPPSIP</sequence>
<dbReference type="InterPro" id="IPR050553">
    <property type="entry name" value="Thioredoxin_ResA/DsbE_sf"/>
</dbReference>
<dbReference type="InterPro" id="IPR017937">
    <property type="entry name" value="Thioredoxin_CS"/>
</dbReference>
<dbReference type="CDD" id="cd02966">
    <property type="entry name" value="TlpA_like_family"/>
    <property type="match status" value="1"/>
</dbReference>
<keyword evidence="3" id="KW-0676">Redox-active center</keyword>
<dbReference type="PANTHER" id="PTHR42852:SF18">
    <property type="entry name" value="CHROMOSOME UNDETERMINED SCAFFOLD_47, WHOLE GENOME SHOTGUN SEQUENCE"/>
    <property type="match status" value="1"/>
</dbReference>
<dbReference type="PANTHER" id="PTHR42852">
    <property type="entry name" value="THIOL:DISULFIDE INTERCHANGE PROTEIN DSBE"/>
    <property type="match status" value="1"/>
</dbReference>
<keyword evidence="7" id="KW-1185">Reference proteome</keyword>
<keyword evidence="4" id="KW-0472">Membrane</keyword>
<dbReference type="Gene3D" id="3.40.30.10">
    <property type="entry name" value="Glutaredoxin"/>
    <property type="match status" value="1"/>
</dbReference>
<dbReference type="InterPro" id="IPR013766">
    <property type="entry name" value="Thioredoxin_domain"/>
</dbReference>
<protein>
    <submittedName>
        <fullName evidence="6">TlpA disulfide reductase family protein</fullName>
    </submittedName>
</protein>
<feature type="transmembrane region" description="Helical" evidence="4">
    <location>
        <begin position="45"/>
        <end position="65"/>
    </location>
</feature>
<evidence type="ECO:0000256" key="1">
    <source>
        <dbReference type="ARBA" id="ARBA00004196"/>
    </source>
</evidence>
<keyword evidence="4" id="KW-1133">Transmembrane helix</keyword>
<dbReference type="Proteomes" id="UP001216674">
    <property type="component" value="Unassembled WGS sequence"/>
</dbReference>
<evidence type="ECO:0000259" key="5">
    <source>
        <dbReference type="PROSITE" id="PS51352"/>
    </source>
</evidence>
<proteinExistence type="predicted"/>
<dbReference type="InterPro" id="IPR036249">
    <property type="entry name" value="Thioredoxin-like_sf"/>
</dbReference>
<dbReference type="Pfam" id="PF01790">
    <property type="entry name" value="LGT"/>
    <property type="match status" value="1"/>
</dbReference>
<name>A0ABT6ANX4_9BURK</name>
<dbReference type="RefSeq" id="WP_276264784.1">
    <property type="nucleotide sequence ID" value="NZ_JARJLM010000182.1"/>
</dbReference>
<evidence type="ECO:0000256" key="4">
    <source>
        <dbReference type="SAM" id="Phobius"/>
    </source>
</evidence>
<feature type="transmembrane region" description="Helical" evidence="4">
    <location>
        <begin position="110"/>
        <end position="131"/>
    </location>
</feature>
<comment type="caution">
    <text evidence="6">The sequence shown here is derived from an EMBL/GenBank/DDBJ whole genome shotgun (WGS) entry which is preliminary data.</text>
</comment>
<dbReference type="InterPro" id="IPR001640">
    <property type="entry name" value="Lgt"/>
</dbReference>
<dbReference type="EMBL" id="JARJLM010000182">
    <property type="protein sequence ID" value="MDF3833441.1"/>
    <property type="molecule type" value="Genomic_DNA"/>
</dbReference>
<gene>
    <name evidence="6" type="ORF">P3W85_10845</name>
</gene>
<feature type="domain" description="Thioredoxin" evidence="5">
    <location>
        <begin position="132"/>
        <end position="269"/>
    </location>
</feature>
<dbReference type="InterPro" id="IPR013740">
    <property type="entry name" value="Redoxin"/>
</dbReference>
<accession>A0ABT6ANX4</accession>
<dbReference type="PROSITE" id="PS51352">
    <property type="entry name" value="THIOREDOXIN_2"/>
    <property type="match status" value="1"/>
</dbReference>
<comment type="subcellular location">
    <subcellularLocation>
        <location evidence="1">Cell envelope</location>
    </subcellularLocation>
</comment>
<evidence type="ECO:0000313" key="6">
    <source>
        <dbReference type="EMBL" id="MDF3833441.1"/>
    </source>
</evidence>
<organism evidence="6 7">
    <name type="scientific">Cupriavidus basilensis</name>
    <dbReference type="NCBI Taxonomy" id="68895"/>
    <lineage>
        <taxon>Bacteria</taxon>
        <taxon>Pseudomonadati</taxon>
        <taxon>Pseudomonadota</taxon>
        <taxon>Betaproteobacteria</taxon>
        <taxon>Burkholderiales</taxon>
        <taxon>Burkholderiaceae</taxon>
        <taxon>Cupriavidus</taxon>
    </lineage>
</organism>
<keyword evidence="4" id="KW-0812">Transmembrane</keyword>
<feature type="transmembrane region" description="Helical" evidence="4">
    <location>
        <begin position="12"/>
        <end position="33"/>
    </location>
</feature>
<evidence type="ECO:0000313" key="7">
    <source>
        <dbReference type="Proteomes" id="UP001216674"/>
    </source>
</evidence>
<dbReference type="SUPFAM" id="SSF52833">
    <property type="entry name" value="Thioredoxin-like"/>
    <property type="match status" value="1"/>
</dbReference>
<keyword evidence="2" id="KW-0201">Cytochrome c-type biogenesis</keyword>
<dbReference type="Pfam" id="PF08534">
    <property type="entry name" value="Redoxin"/>
    <property type="match status" value="1"/>
</dbReference>
<dbReference type="PROSITE" id="PS00194">
    <property type="entry name" value="THIOREDOXIN_1"/>
    <property type="match status" value="1"/>
</dbReference>
<reference evidence="6 7" key="1">
    <citation type="submission" date="2023-03" db="EMBL/GenBank/DDBJ databases">
        <title>Draft assemblies of triclosan tolerant bacteria isolated from returned activated sludge.</title>
        <authorList>
            <person name="Van Hamelsveld S."/>
        </authorList>
    </citation>
    <scope>NUCLEOTIDE SEQUENCE [LARGE SCALE GENOMIC DNA]</scope>
    <source>
        <strain evidence="6 7">GW210010_S58</strain>
    </source>
</reference>
<evidence type="ECO:0000256" key="3">
    <source>
        <dbReference type="ARBA" id="ARBA00023284"/>
    </source>
</evidence>
<evidence type="ECO:0000256" key="2">
    <source>
        <dbReference type="ARBA" id="ARBA00022748"/>
    </source>
</evidence>